<dbReference type="InterPro" id="IPR013249">
    <property type="entry name" value="RNA_pol_sigma70_r4_t2"/>
</dbReference>
<accession>A0A0F9QCT7</accession>
<dbReference type="InterPro" id="IPR014327">
    <property type="entry name" value="RNA_pol_sigma70_bacteroid"/>
</dbReference>
<keyword evidence="2" id="KW-0805">Transcription regulation</keyword>
<evidence type="ECO:0008006" key="8">
    <source>
        <dbReference type="Google" id="ProtNLM"/>
    </source>
</evidence>
<proteinExistence type="inferred from homology"/>
<name>A0A0F9QCT7_9ZZZZ</name>
<dbReference type="PANTHER" id="PTHR43133">
    <property type="entry name" value="RNA POLYMERASE ECF-TYPE SIGMA FACTO"/>
    <property type="match status" value="1"/>
</dbReference>
<dbReference type="GO" id="GO:0003677">
    <property type="term" value="F:DNA binding"/>
    <property type="evidence" value="ECO:0007669"/>
    <property type="project" value="InterPro"/>
</dbReference>
<evidence type="ECO:0000256" key="1">
    <source>
        <dbReference type="ARBA" id="ARBA00010641"/>
    </source>
</evidence>
<evidence type="ECO:0000259" key="5">
    <source>
        <dbReference type="Pfam" id="PF04542"/>
    </source>
</evidence>
<reference evidence="7" key="1">
    <citation type="journal article" date="2015" name="Nature">
        <title>Complex archaea that bridge the gap between prokaryotes and eukaryotes.</title>
        <authorList>
            <person name="Spang A."/>
            <person name="Saw J.H."/>
            <person name="Jorgensen S.L."/>
            <person name="Zaremba-Niedzwiedzka K."/>
            <person name="Martijn J."/>
            <person name="Lind A.E."/>
            <person name="van Eijk R."/>
            <person name="Schleper C."/>
            <person name="Guy L."/>
            <person name="Ettema T.J."/>
        </authorList>
    </citation>
    <scope>NUCLEOTIDE SEQUENCE</scope>
</reference>
<organism evidence="7">
    <name type="scientific">marine sediment metagenome</name>
    <dbReference type="NCBI Taxonomy" id="412755"/>
    <lineage>
        <taxon>unclassified sequences</taxon>
        <taxon>metagenomes</taxon>
        <taxon>ecological metagenomes</taxon>
    </lineage>
</organism>
<dbReference type="InterPro" id="IPR014284">
    <property type="entry name" value="RNA_pol_sigma-70_dom"/>
</dbReference>
<keyword evidence="4" id="KW-0804">Transcription</keyword>
<evidence type="ECO:0000256" key="4">
    <source>
        <dbReference type="ARBA" id="ARBA00023163"/>
    </source>
</evidence>
<sequence>MNFENETFLIGQLKKGREEAYVFLLEKYQRRLYAYALTLIKDRALAKDITQNVFLRTWQFREKLKSGYSLQSFLFTSIYNEFVNTYRKNKSTLLVENEYFKSLATLVDSVDDKETQRLISFVKTEVDLLPPKCRQIFTLSKSEGLTNPEIAEYLNISIKAVEAQISKAFKILRTKLGQKFEVILFLLFGTGSKRMSKS</sequence>
<dbReference type="SUPFAM" id="SSF88946">
    <property type="entry name" value="Sigma2 domain of RNA polymerase sigma factors"/>
    <property type="match status" value="1"/>
</dbReference>
<feature type="domain" description="RNA polymerase sigma-70 region 2" evidence="5">
    <location>
        <begin position="24"/>
        <end position="91"/>
    </location>
</feature>
<dbReference type="Gene3D" id="1.10.1740.10">
    <property type="match status" value="1"/>
</dbReference>
<dbReference type="InterPro" id="IPR013324">
    <property type="entry name" value="RNA_pol_sigma_r3/r4-like"/>
</dbReference>
<dbReference type="GO" id="GO:0006352">
    <property type="term" value="P:DNA-templated transcription initiation"/>
    <property type="evidence" value="ECO:0007669"/>
    <property type="project" value="InterPro"/>
</dbReference>
<dbReference type="InterPro" id="IPR007627">
    <property type="entry name" value="RNA_pol_sigma70_r2"/>
</dbReference>
<dbReference type="EMBL" id="LAZR01001624">
    <property type="protein sequence ID" value="KKN41790.1"/>
    <property type="molecule type" value="Genomic_DNA"/>
</dbReference>
<evidence type="ECO:0000256" key="2">
    <source>
        <dbReference type="ARBA" id="ARBA00023015"/>
    </source>
</evidence>
<evidence type="ECO:0000256" key="3">
    <source>
        <dbReference type="ARBA" id="ARBA00023082"/>
    </source>
</evidence>
<dbReference type="Pfam" id="PF08281">
    <property type="entry name" value="Sigma70_r4_2"/>
    <property type="match status" value="1"/>
</dbReference>
<dbReference type="NCBIfam" id="TIGR02985">
    <property type="entry name" value="Sig70_bacteroi1"/>
    <property type="match status" value="1"/>
</dbReference>
<evidence type="ECO:0000259" key="6">
    <source>
        <dbReference type="Pfam" id="PF08281"/>
    </source>
</evidence>
<dbReference type="NCBIfam" id="TIGR02937">
    <property type="entry name" value="sigma70-ECF"/>
    <property type="match status" value="1"/>
</dbReference>
<gene>
    <name evidence="7" type="ORF">LCGC14_0719620</name>
</gene>
<dbReference type="InterPro" id="IPR013325">
    <property type="entry name" value="RNA_pol_sigma_r2"/>
</dbReference>
<feature type="domain" description="RNA polymerase sigma factor 70 region 4 type 2" evidence="6">
    <location>
        <begin position="126"/>
        <end position="170"/>
    </location>
</feature>
<dbReference type="Gene3D" id="1.10.10.10">
    <property type="entry name" value="Winged helix-like DNA-binding domain superfamily/Winged helix DNA-binding domain"/>
    <property type="match status" value="1"/>
</dbReference>
<evidence type="ECO:0000313" key="7">
    <source>
        <dbReference type="EMBL" id="KKN41790.1"/>
    </source>
</evidence>
<keyword evidence="3" id="KW-0731">Sigma factor</keyword>
<dbReference type="InterPro" id="IPR036388">
    <property type="entry name" value="WH-like_DNA-bd_sf"/>
</dbReference>
<dbReference type="AlphaFoldDB" id="A0A0F9QCT7"/>
<dbReference type="Pfam" id="PF04542">
    <property type="entry name" value="Sigma70_r2"/>
    <property type="match status" value="1"/>
</dbReference>
<dbReference type="GO" id="GO:0016987">
    <property type="term" value="F:sigma factor activity"/>
    <property type="evidence" value="ECO:0007669"/>
    <property type="project" value="UniProtKB-KW"/>
</dbReference>
<dbReference type="PANTHER" id="PTHR43133:SF46">
    <property type="entry name" value="RNA POLYMERASE SIGMA-70 FACTOR ECF SUBFAMILY"/>
    <property type="match status" value="1"/>
</dbReference>
<comment type="similarity">
    <text evidence="1">Belongs to the sigma-70 factor family. ECF subfamily.</text>
</comment>
<dbReference type="InterPro" id="IPR039425">
    <property type="entry name" value="RNA_pol_sigma-70-like"/>
</dbReference>
<comment type="caution">
    <text evidence="7">The sequence shown here is derived from an EMBL/GenBank/DDBJ whole genome shotgun (WGS) entry which is preliminary data.</text>
</comment>
<dbReference type="SUPFAM" id="SSF88659">
    <property type="entry name" value="Sigma3 and sigma4 domains of RNA polymerase sigma factors"/>
    <property type="match status" value="1"/>
</dbReference>
<protein>
    <recommendedName>
        <fullName evidence="8">HTH luxR-type domain-containing protein</fullName>
    </recommendedName>
</protein>